<dbReference type="CDD" id="cd09279">
    <property type="entry name" value="RNase_HI_like"/>
    <property type="match status" value="1"/>
</dbReference>
<comment type="caution">
    <text evidence="3">The sequence shown here is derived from an EMBL/GenBank/DDBJ whole genome shotgun (WGS) entry which is preliminary data.</text>
</comment>
<dbReference type="SUPFAM" id="SSF53098">
    <property type="entry name" value="Ribonuclease H-like"/>
    <property type="match status" value="2"/>
</dbReference>
<dbReference type="InterPro" id="IPR012337">
    <property type="entry name" value="RNaseH-like_sf"/>
</dbReference>
<dbReference type="InterPro" id="IPR002156">
    <property type="entry name" value="RNaseH_domain"/>
</dbReference>
<dbReference type="PROSITE" id="PS50994">
    <property type="entry name" value="INTEGRASE"/>
    <property type="match status" value="1"/>
</dbReference>
<name>A0AA39VMW2_ACESA</name>
<dbReference type="GO" id="GO:0003676">
    <property type="term" value="F:nucleic acid binding"/>
    <property type="evidence" value="ECO:0007669"/>
    <property type="project" value="InterPro"/>
</dbReference>
<dbReference type="AlphaFoldDB" id="A0AA39VMW2"/>
<organism evidence="3 4">
    <name type="scientific">Acer saccharum</name>
    <name type="common">Sugar maple</name>
    <dbReference type="NCBI Taxonomy" id="4024"/>
    <lineage>
        <taxon>Eukaryota</taxon>
        <taxon>Viridiplantae</taxon>
        <taxon>Streptophyta</taxon>
        <taxon>Embryophyta</taxon>
        <taxon>Tracheophyta</taxon>
        <taxon>Spermatophyta</taxon>
        <taxon>Magnoliopsida</taxon>
        <taxon>eudicotyledons</taxon>
        <taxon>Gunneridae</taxon>
        <taxon>Pentapetalae</taxon>
        <taxon>rosids</taxon>
        <taxon>malvids</taxon>
        <taxon>Sapindales</taxon>
        <taxon>Sapindaceae</taxon>
        <taxon>Hippocastanoideae</taxon>
        <taxon>Acereae</taxon>
        <taxon>Acer</taxon>
    </lineage>
</organism>
<accession>A0AA39VMW2</accession>
<feature type="domain" description="RNase H type-1" evidence="1">
    <location>
        <begin position="88"/>
        <end position="217"/>
    </location>
</feature>
<feature type="domain" description="Integrase catalytic" evidence="2">
    <location>
        <begin position="294"/>
        <end position="395"/>
    </location>
</feature>
<dbReference type="Gene3D" id="3.30.420.10">
    <property type="entry name" value="Ribonuclease H-like superfamily/Ribonuclease H"/>
    <property type="match status" value="2"/>
</dbReference>
<evidence type="ECO:0000259" key="2">
    <source>
        <dbReference type="PROSITE" id="PS50994"/>
    </source>
</evidence>
<evidence type="ECO:0000259" key="1">
    <source>
        <dbReference type="PROSITE" id="PS50879"/>
    </source>
</evidence>
<protein>
    <submittedName>
        <fullName evidence="3">Uncharacterized protein</fullName>
    </submittedName>
</protein>
<dbReference type="Proteomes" id="UP001168877">
    <property type="component" value="Unassembled WGS sequence"/>
</dbReference>
<evidence type="ECO:0000313" key="4">
    <source>
        <dbReference type="Proteomes" id="UP001168877"/>
    </source>
</evidence>
<dbReference type="Pfam" id="PF13456">
    <property type="entry name" value="RVT_3"/>
    <property type="match status" value="1"/>
</dbReference>
<dbReference type="PROSITE" id="PS50879">
    <property type="entry name" value="RNASE_H_1"/>
    <property type="match status" value="1"/>
</dbReference>
<reference evidence="3" key="2">
    <citation type="submission" date="2023-06" db="EMBL/GenBank/DDBJ databases">
        <authorList>
            <person name="Swenson N.G."/>
            <person name="Wegrzyn J.L."/>
            <person name="Mcevoy S.L."/>
        </authorList>
    </citation>
    <scope>NUCLEOTIDE SEQUENCE</scope>
    <source>
        <strain evidence="3">NS2018</strain>
        <tissue evidence="3">Leaf</tissue>
    </source>
</reference>
<dbReference type="InterPro" id="IPR001584">
    <property type="entry name" value="Integrase_cat-core"/>
</dbReference>
<dbReference type="GO" id="GO:0004523">
    <property type="term" value="F:RNA-DNA hybrid ribonuclease activity"/>
    <property type="evidence" value="ECO:0007669"/>
    <property type="project" value="InterPro"/>
</dbReference>
<keyword evidence="4" id="KW-1185">Reference proteome</keyword>
<sequence length="513" mass="57989">MAARKLRPYFQCHSIKVLTAYPLKNILHKPELSGRLTKWAVELSEYDISFHPRSAMKSQVLTDFITDFTPGESVQAEQELVALTETVTPGIWILSVDGSSSIKGSRLGLVLESPQGDILEQSVHCGFHATNNEAEYEALIAGLDLVKSLNVKIIKVRSDSQLVVRQVNGTYEARDQRMSVYLNKVKQLQSTFDEFSIEQIPRSENTRADALASLGSTTTNNSKSVPIIHLMSPSIQESETVAPVDNGRSWIEPIFNYLQADILPDDRAELRRIKAKAAKFCILYGKLPAAPGGVVYMFGVPKEIVTDNGSQFISFDFKNFCDKYAIKLSFSTPRYPQANGQAESTNKTIVNTLKKRLEAEKSQWAKKLPEILWSYRTTPRRSTGETPFSLVYGSETVIPIETRLSTARSENPDEEQNNLELSFELDHLDERRDRAALRTQSYQQQVARHYNKKVNVRVFKLHDWVLRRVFQNTREEGAGKLGPTWEGPYQITDVIGRGAYKIRGLDGRERHNS</sequence>
<gene>
    <name evidence="3" type="ORF">LWI29_020429</name>
</gene>
<proteinExistence type="predicted"/>
<evidence type="ECO:0000313" key="3">
    <source>
        <dbReference type="EMBL" id="KAK0584891.1"/>
    </source>
</evidence>
<dbReference type="EMBL" id="JAUESC010000383">
    <property type="protein sequence ID" value="KAK0584891.1"/>
    <property type="molecule type" value="Genomic_DNA"/>
</dbReference>
<dbReference type="GO" id="GO:0015074">
    <property type="term" value="P:DNA integration"/>
    <property type="evidence" value="ECO:0007669"/>
    <property type="project" value="InterPro"/>
</dbReference>
<reference evidence="3" key="1">
    <citation type="journal article" date="2022" name="Plant J.">
        <title>Strategies of tolerance reflected in two North American maple genomes.</title>
        <authorList>
            <person name="McEvoy S.L."/>
            <person name="Sezen U.U."/>
            <person name="Trouern-Trend A."/>
            <person name="McMahon S.M."/>
            <person name="Schaberg P.G."/>
            <person name="Yang J."/>
            <person name="Wegrzyn J.L."/>
            <person name="Swenson N.G."/>
        </authorList>
    </citation>
    <scope>NUCLEOTIDE SEQUENCE</scope>
    <source>
        <strain evidence="3">NS2018</strain>
    </source>
</reference>
<dbReference type="InterPro" id="IPR036397">
    <property type="entry name" value="RNaseH_sf"/>
</dbReference>
<dbReference type="PANTHER" id="PTHR48475">
    <property type="entry name" value="RIBONUCLEASE H"/>
    <property type="match status" value="1"/>
</dbReference>
<dbReference type="PANTHER" id="PTHR48475:SF2">
    <property type="entry name" value="RIBONUCLEASE H"/>
    <property type="match status" value="1"/>
</dbReference>